<organism evidence="1 2">
    <name type="scientific">Acer saccharum</name>
    <name type="common">Sugar maple</name>
    <dbReference type="NCBI Taxonomy" id="4024"/>
    <lineage>
        <taxon>Eukaryota</taxon>
        <taxon>Viridiplantae</taxon>
        <taxon>Streptophyta</taxon>
        <taxon>Embryophyta</taxon>
        <taxon>Tracheophyta</taxon>
        <taxon>Spermatophyta</taxon>
        <taxon>Magnoliopsida</taxon>
        <taxon>eudicotyledons</taxon>
        <taxon>Gunneridae</taxon>
        <taxon>Pentapetalae</taxon>
        <taxon>rosids</taxon>
        <taxon>malvids</taxon>
        <taxon>Sapindales</taxon>
        <taxon>Sapindaceae</taxon>
        <taxon>Hippocastanoideae</taxon>
        <taxon>Acereae</taxon>
        <taxon>Acer</taxon>
    </lineage>
</organism>
<dbReference type="Proteomes" id="UP001168877">
    <property type="component" value="Unassembled WGS sequence"/>
</dbReference>
<accession>A0AA39V9N5</accession>
<reference evidence="1" key="2">
    <citation type="submission" date="2023-06" db="EMBL/GenBank/DDBJ databases">
        <authorList>
            <person name="Swenson N.G."/>
            <person name="Wegrzyn J.L."/>
            <person name="Mcevoy S.L."/>
        </authorList>
    </citation>
    <scope>NUCLEOTIDE SEQUENCE</scope>
    <source>
        <strain evidence="1">NS2018</strain>
        <tissue evidence="1">Leaf</tissue>
    </source>
</reference>
<comment type="caution">
    <text evidence="1">The sequence shown here is derived from an EMBL/GenBank/DDBJ whole genome shotgun (WGS) entry which is preliminary data.</text>
</comment>
<sequence length="155" mass="17746">MFVSAMRDTLNDLVSSKDGEYFVFGIAADPRYMYKDNEMLDYTFGHFFIGYAVPNSDEKPSKHIEKLLSEMDKESTLEHILYTEVDERNEYVVPPLLQRTRPRLLHRGGGVASSLKKQGVQQCLNHTSDSPVDLLSPEVDVNKSNGYDFNFLTSW</sequence>
<evidence type="ECO:0000313" key="1">
    <source>
        <dbReference type="EMBL" id="KAK0579684.1"/>
    </source>
</evidence>
<protein>
    <submittedName>
        <fullName evidence="1">Uncharacterized protein</fullName>
    </submittedName>
</protein>
<dbReference type="AlphaFoldDB" id="A0AA39V9N5"/>
<name>A0AA39V9N5_ACESA</name>
<keyword evidence="2" id="KW-1185">Reference proteome</keyword>
<evidence type="ECO:0000313" key="2">
    <source>
        <dbReference type="Proteomes" id="UP001168877"/>
    </source>
</evidence>
<proteinExistence type="predicted"/>
<reference evidence="1" key="1">
    <citation type="journal article" date="2022" name="Plant J.">
        <title>Strategies of tolerance reflected in two North American maple genomes.</title>
        <authorList>
            <person name="McEvoy S.L."/>
            <person name="Sezen U.U."/>
            <person name="Trouern-Trend A."/>
            <person name="McMahon S.M."/>
            <person name="Schaberg P.G."/>
            <person name="Yang J."/>
            <person name="Wegrzyn J.L."/>
            <person name="Swenson N.G."/>
        </authorList>
    </citation>
    <scope>NUCLEOTIDE SEQUENCE</scope>
    <source>
        <strain evidence="1">NS2018</strain>
    </source>
</reference>
<dbReference type="EMBL" id="JAUESC010000385">
    <property type="protein sequence ID" value="KAK0579684.1"/>
    <property type="molecule type" value="Genomic_DNA"/>
</dbReference>
<gene>
    <name evidence="1" type="ORF">LWI29_029788</name>
</gene>